<dbReference type="InterPro" id="IPR056884">
    <property type="entry name" value="NPHP3-like_N"/>
</dbReference>
<evidence type="ECO:0000313" key="5">
    <source>
        <dbReference type="Proteomes" id="UP000750711"/>
    </source>
</evidence>
<keyword evidence="5" id="KW-1185">Reference proteome</keyword>
<dbReference type="PANTHER" id="PTHR10039">
    <property type="entry name" value="AMELOGENIN"/>
    <property type="match status" value="1"/>
</dbReference>
<dbReference type="SUPFAM" id="SSF52540">
    <property type="entry name" value="P-loop containing nucleoside triphosphate hydrolases"/>
    <property type="match status" value="1"/>
</dbReference>
<accession>A0A9P8LBE4</accession>
<reference evidence="4" key="1">
    <citation type="submission" date="2021-03" db="EMBL/GenBank/DDBJ databases">
        <title>Comparative genomics and phylogenomic investigation of the class Geoglossomycetes provide insights into ecological specialization and systematics.</title>
        <authorList>
            <person name="Melie T."/>
            <person name="Pirro S."/>
            <person name="Miller A.N."/>
            <person name="Quandt A."/>
        </authorList>
    </citation>
    <scope>NUCLEOTIDE SEQUENCE</scope>
    <source>
        <strain evidence="4">CAQ_001_2017</strain>
    </source>
</reference>
<evidence type="ECO:0000259" key="3">
    <source>
        <dbReference type="Pfam" id="PF24883"/>
    </source>
</evidence>
<comment type="caution">
    <text evidence="4">The sequence shown here is derived from an EMBL/GenBank/DDBJ whole genome shotgun (WGS) entry which is preliminary data.</text>
</comment>
<organism evidence="4 5">
    <name type="scientific">Trichoglossum hirsutum</name>
    <dbReference type="NCBI Taxonomy" id="265104"/>
    <lineage>
        <taxon>Eukaryota</taxon>
        <taxon>Fungi</taxon>
        <taxon>Dikarya</taxon>
        <taxon>Ascomycota</taxon>
        <taxon>Pezizomycotina</taxon>
        <taxon>Geoglossomycetes</taxon>
        <taxon>Geoglossales</taxon>
        <taxon>Geoglossaceae</taxon>
        <taxon>Trichoglossum</taxon>
    </lineage>
</organism>
<feature type="domain" description="Nephrocystin 3-like N-terminal" evidence="3">
    <location>
        <begin position="93"/>
        <end position="260"/>
    </location>
</feature>
<feature type="coiled-coil region" evidence="2">
    <location>
        <begin position="301"/>
        <end position="355"/>
    </location>
</feature>
<dbReference type="Gene3D" id="3.40.50.300">
    <property type="entry name" value="P-loop containing nucleotide triphosphate hydrolases"/>
    <property type="match status" value="1"/>
</dbReference>
<evidence type="ECO:0000256" key="1">
    <source>
        <dbReference type="ARBA" id="ARBA00022737"/>
    </source>
</evidence>
<proteinExistence type="predicted"/>
<keyword evidence="1" id="KW-0677">Repeat</keyword>
<dbReference type="EMBL" id="JAGHQM010000617">
    <property type="protein sequence ID" value="KAH0559358.1"/>
    <property type="molecule type" value="Genomic_DNA"/>
</dbReference>
<dbReference type="Proteomes" id="UP000750711">
    <property type="component" value="Unassembled WGS sequence"/>
</dbReference>
<dbReference type="Pfam" id="PF24883">
    <property type="entry name" value="NPHP3_N"/>
    <property type="match status" value="1"/>
</dbReference>
<evidence type="ECO:0000256" key="2">
    <source>
        <dbReference type="SAM" id="Coils"/>
    </source>
</evidence>
<dbReference type="InterPro" id="IPR027417">
    <property type="entry name" value="P-loop_NTPase"/>
</dbReference>
<gene>
    <name evidence="4" type="ORF">GP486_004126</name>
</gene>
<keyword evidence="2" id="KW-0175">Coiled coil</keyword>
<protein>
    <recommendedName>
        <fullName evidence="3">Nephrocystin 3-like N-terminal domain-containing protein</fullName>
    </recommendedName>
</protein>
<sequence>MDSCKAGIDGAYSTSLVSDAYKKAFRVSIPISFDMKRSIIGTRRGMEGISTPAWTDQEALTPWQSTREESAIAELHMYPYRDRKNQIQDSVAGTCEWLSSHPRFQDWKESQQPGLLLLTAGPGSGKLVLAKHLVDQVFPNSVKRATLYLFFENDFLNFKEAISGMIHQLFLHSPDWIHRWQCCMENFSYEPWQAFLTFVNISQVYPSHCVVPDAPQETVCIIDGIDECESSERSKLIGAIQRLYGSESKRYRLKILLTSRPNTQLMDQFLELAKIKHLSHKIEELDTVSPMRRRLFLLIINEIVENEIKLLSEKKNRLRTIEGELCKKEGGEQRRVRLSEELTDLQNEINLYQGRTVRSGVIQKLKNDLIVAEGEKFADYVRRGRKYNKLNPPGAIFFLGDSFTKVLEREKWTDDEYRAVKSYWENLSGIGHLFDSYSTLVTTLKQGYWNLFPSNIECDSTQGDCCHLTPFLR</sequence>
<evidence type="ECO:0000313" key="4">
    <source>
        <dbReference type="EMBL" id="KAH0559358.1"/>
    </source>
</evidence>
<name>A0A9P8LBE4_9PEZI</name>
<dbReference type="AlphaFoldDB" id="A0A9P8LBE4"/>